<dbReference type="SUPFAM" id="SSF56935">
    <property type="entry name" value="Porins"/>
    <property type="match status" value="1"/>
</dbReference>
<evidence type="ECO:0000313" key="16">
    <source>
        <dbReference type="Proteomes" id="UP001055093"/>
    </source>
</evidence>
<evidence type="ECO:0000256" key="2">
    <source>
        <dbReference type="ARBA" id="ARBA00022448"/>
    </source>
</evidence>
<evidence type="ECO:0000256" key="7">
    <source>
        <dbReference type="ARBA" id="ARBA00023065"/>
    </source>
</evidence>
<keyword evidence="10 11" id="KW-0998">Cell outer membrane</keyword>
<dbReference type="EMBL" id="BPRE01000009">
    <property type="protein sequence ID" value="GJE76566.1"/>
    <property type="molecule type" value="Genomic_DNA"/>
</dbReference>
<accession>A0ABQ4UWP6</accession>
<keyword evidence="4" id="KW-0410">Iron transport</keyword>
<sequence>MLSIVRYAFSATALVVFLDGVDAQAQPAVEAVVLEELTVTSNKREQRLDKVDGAVSAVTAAKLADTDVREVSDLQKVLPGVVIANRGSRPFANVTIRGISSPDFYNPAVQVYVDGVPQASANLAQDLFDVNRIELLRGPQGTLYGMNAFAGVLNITTEKPRTARVDVFGTVSDRLFEIGTATTSVLVPDALFLDLGLKGRNFTGQIRDIDGNRDDTDWSTGLRGRAALRYAPAGGDFDANLFASHDTVRSREETYILDSDVQKRLFRSSAIPFPYSFLNREVTTAGLTMNYRLNDITFSSVTSFQGVDLERRLFGQALPETHQTLYQEFRAAYDAGGPFKGVAGLAFFDNQFSLRRLGTRNVVEASSIAAFGEGTYALTDRLDLTVGARLAYDWSSIRFDGAGFGFNFANDANFTNFQPKVSLGYQVDPTTRIYALVSQGYKPGGFNRAVSSPLDAVAYQPETAWNYEVGARTSMLDGMATVSGAFYRIESSRQQIYTGPVGFQVLRNAAEGTSTGVEIELTLRPTDRLTLNAQGALGRSEFSGYTDPISDKRIAGGRTPYAPDLVTNVGFRYLIDQPWIPAQMALTGAARTVSRTFFDPNNVLSQGSFTTFDAGLEFGFGNASTLRVFANNLTDRTYRTYSFASGPATFSTIGQPRIVGISWRMRF</sequence>
<keyword evidence="2 11" id="KW-0813">Transport</keyword>
<evidence type="ECO:0000256" key="3">
    <source>
        <dbReference type="ARBA" id="ARBA00022452"/>
    </source>
</evidence>
<feature type="domain" description="TonB-dependent receptor plug" evidence="14">
    <location>
        <begin position="49"/>
        <end position="152"/>
    </location>
</feature>
<gene>
    <name evidence="15" type="primary">fyuA</name>
    <name evidence="15" type="ORF">BGCPKDLD_3161</name>
</gene>
<dbReference type="Pfam" id="PF00593">
    <property type="entry name" value="TonB_dep_Rec_b-barrel"/>
    <property type="match status" value="1"/>
</dbReference>
<keyword evidence="8 12" id="KW-0798">TonB box</keyword>
<evidence type="ECO:0000256" key="9">
    <source>
        <dbReference type="ARBA" id="ARBA00023136"/>
    </source>
</evidence>
<dbReference type="InterPro" id="IPR036942">
    <property type="entry name" value="Beta-barrel_TonB_sf"/>
</dbReference>
<evidence type="ECO:0000256" key="11">
    <source>
        <dbReference type="PROSITE-ProRule" id="PRU01360"/>
    </source>
</evidence>
<evidence type="ECO:0000256" key="8">
    <source>
        <dbReference type="ARBA" id="ARBA00023077"/>
    </source>
</evidence>
<feature type="domain" description="TonB-dependent receptor-like beta-barrel" evidence="13">
    <location>
        <begin position="209"/>
        <end position="633"/>
    </location>
</feature>
<evidence type="ECO:0000256" key="10">
    <source>
        <dbReference type="ARBA" id="ARBA00023237"/>
    </source>
</evidence>
<evidence type="ECO:0000256" key="5">
    <source>
        <dbReference type="ARBA" id="ARBA00022692"/>
    </source>
</evidence>
<evidence type="ECO:0000313" key="15">
    <source>
        <dbReference type="EMBL" id="GJE76566.1"/>
    </source>
</evidence>
<evidence type="ECO:0000256" key="4">
    <source>
        <dbReference type="ARBA" id="ARBA00022496"/>
    </source>
</evidence>
<reference evidence="15" key="1">
    <citation type="journal article" date="2021" name="Front. Microbiol.">
        <title>Comprehensive Comparative Genomics and Phenotyping of Methylobacterium Species.</title>
        <authorList>
            <person name="Alessa O."/>
            <person name="Ogura Y."/>
            <person name="Fujitani Y."/>
            <person name="Takami H."/>
            <person name="Hayashi T."/>
            <person name="Sahin N."/>
            <person name="Tani A."/>
        </authorList>
    </citation>
    <scope>NUCLEOTIDE SEQUENCE</scope>
    <source>
        <strain evidence="15">DSM 14458</strain>
    </source>
</reference>
<dbReference type="CDD" id="cd01347">
    <property type="entry name" value="ligand_gated_channel"/>
    <property type="match status" value="1"/>
</dbReference>
<comment type="caution">
    <text evidence="15">The sequence shown here is derived from an EMBL/GenBank/DDBJ whole genome shotgun (WGS) entry which is preliminary data.</text>
</comment>
<keyword evidence="3 11" id="KW-1134">Transmembrane beta strand</keyword>
<dbReference type="PROSITE" id="PS52016">
    <property type="entry name" value="TONB_DEPENDENT_REC_3"/>
    <property type="match status" value="1"/>
</dbReference>
<dbReference type="InterPro" id="IPR039426">
    <property type="entry name" value="TonB-dep_rcpt-like"/>
</dbReference>
<evidence type="ECO:0000256" key="1">
    <source>
        <dbReference type="ARBA" id="ARBA00004571"/>
    </source>
</evidence>
<dbReference type="Pfam" id="PF07715">
    <property type="entry name" value="Plug"/>
    <property type="match status" value="1"/>
</dbReference>
<protein>
    <submittedName>
        <fullName evidence="15">Pesticin receptor</fullName>
    </submittedName>
</protein>
<organism evidence="15 16">
    <name type="scientific">Methylorubrum suomiense</name>
    <dbReference type="NCBI Taxonomy" id="144191"/>
    <lineage>
        <taxon>Bacteria</taxon>
        <taxon>Pseudomonadati</taxon>
        <taxon>Pseudomonadota</taxon>
        <taxon>Alphaproteobacteria</taxon>
        <taxon>Hyphomicrobiales</taxon>
        <taxon>Methylobacteriaceae</taxon>
        <taxon>Methylorubrum</taxon>
    </lineage>
</organism>
<dbReference type="PANTHER" id="PTHR32552:SF81">
    <property type="entry name" value="TONB-DEPENDENT OUTER MEMBRANE RECEPTOR"/>
    <property type="match status" value="1"/>
</dbReference>
<keyword evidence="9 11" id="KW-0472">Membrane</keyword>
<keyword evidence="6" id="KW-0408">Iron</keyword>
<keyword evidence="5 11" id="KW-0812">Transmembrane</keyword>
<evidence type="ECO:0000256" key="6">
    <source>
        <dbReference type="ARBA" id="ARBA00023004"/>
    </source>
</evidence>
<dbReference type="Proteomes" id="UP001055093">
    <property type="component" value="Unassembled WGS sequence"/>
</dbReference>
<comment type="similarity">
    <text evidence="11 12">Belongs to the TonB-dependent receptor family.</text>
</comment>
<keyword evidence="7" id="KW-0406">Ion transport</keyword>
<dbReference type="PANTHER" id="PTHR32552">
    <property type="entry name" value="FERRICHROME IRON RECEPTOR-RELATED"/>
    <property type="match status" value="1"/>
</dbReference>
<keyword evidence="16" id="KW-1185">Reference proteome</keyword>
<dbReference type="InterPro" id="IPR012910">
    <property type="entry name" value="Plug_dom"/>
</dbReference>
<evidence type="ECO:0000256" key="12">
    <source>
        <dbReference type="RuleBase" id="RU003357"/>
    </source>
</evidence>
<evidence type="ECO:0000259" key="14">
    <source>
        <dbReference type="Pfam" id="PF07715"/>
    </source>
</evidence>
<dbReference type="Gene3D" id="2.40.170.20">
    <property type="entry name" value="TonB-dependent receptor, beta-barrel domain"/>
    <property type="match status" value="1"/>
</dbReference>
<evidence type="ECO:0000259" key="13">
    <source>
        <dbReference type="Pfam" id="PF00593"/>
    </source>
</evidence>
<comment type="subcellular location">
    <subcellularLocation>
        <location evidence="1 11">Cell outer membrane</location>
        <topology evidence="1 11">Multi-pass membrane protein</topology>
    </subcellularLocation>
</comment>
<proteinExistence type="inferred from homology"/>
<dbReference type="InterPro" id="IPR000531">
    <property type="entry name" value="Beta-barrel_TonB"/>
</dbReference>
<name>A0ABQ4UWP6_9HYPH</name>
<reference evidence="15" key="2">
    <citation type="submission" date="2021-08" db="EMBL/GenBank/DDBJ databases">
        <authorList>
            <person name="Tani A."/>
            <person name="Ola A."/>
            <person name="Ogura Y."/>
            <person name="Katsura K."/>
            <person name="Hayashi T."/>
        </authorList>
    </citation>
    <scope>NUCLEOTIDE SEQUENCE</scope>
    <source>
        <strain evidence="15">DSM 14458</strain>
    </source>
</reference>
<keyword evidence="15" id="KW-0675">Receptor</keyword>